<comment type="caution">
    <text evidence="4">The sequence shown here is derived from an EMBL/GenBank/DDBJ whole genome shotgun (WGS) entry which is preliminary data.</text>
</comment>
<evidence type="ECO:0000256" key="1">
    <source>
        <dbReference type="ARBA" id="ARBA00023235"/>
    </source>
</evidence>
<dbReference type="HAMAP" id="MF_01678">
    <property type="entry name" value="Salvage_MtnA"/>
    <property type="match status" value="1"/>
</dbReference>
<dbReference type="InterPro" id="IPR005251">
    <property type="entry name" value="IF-M1Pi"/>
</dbReference>
<dbReference type="InterPro" id="IPR042529">
    <property type="entry name" value="IF_2B-like_C"/>
</dbReference>
<evidence type="ECO:0000256" key="3">
    <source>
        <dbReference type="HAMAP-Rule" id="MF_01678"/>
    </source>
</evidence>
<dbReference type="InterPro" id="IPR037171">
    <property type="entry name" value="NagB/RpiA_transferase-like"/>
</dbReference>
<dbReference type="AlphaFoldDB" id="A0A852UNB2"/>
<dbReference type="EMBL" id="JACCCO010000001">
    <property type="protein sequence ID" value="NYF38452.1"/>
    <property type="molecule type" value="Genomic_DNA"/>
</dbReference>
<comment type="catalytic activity">
    <reaction evidence="2 3">
        <text>5-(methylsulfanyl)-alpha-D-ribose 1-phosphate = 5-(methylsulfanyl)-D-ribulose 1-phosphate</text>
        <dbReference type="Rhea" id="RHEA:19989"/>
        <dbReference type="ChEBI" id="CHEBI:58533"/>
        <dbReference type="ChEBI" id="CHEBI:58548"/>
        <dbReference type="EC" id="5.3.1.23"/>
    </reaction>
</comment>
<sequence length="326" mass="33901">MRTIDWAGDAVELVDQTLLPGECAVIRVGTVDGLIDAIRRLAVRGAPALGVAGALGVALAAATEPDPAAAAARLRAARPTAVNLAWGVDEALKHLDEGFEAVLGRALEIRDADIAACHAMGERGADLVCELTGRDRPRIMTVCNTGGLAAVERGTALGVVQTLHERGRLAGAIALETRPLLQGARLTAWELGRMGAPYRLIVDSAGPFLLARGEADAVLIGADRIAANGDTANKIGSYALALGARRAGVPFVVVAPESTVDLATPSGDLVEIEDRDPEEVLGVRGVRLAPEGAAVLNPAFDVTPRDLITAIVTERRVIRPDRGETP</sequence>
<keyword evidence="5" id="KW-1185">Reference proteome</keyword>
<name>A0A852UNB2_9ACTN</name>
<dbReference type="RefSeq" id="WP_179818198.1">
    <property type="nucleotide sequence ID" value="NZ_JACCCO010000001.1"/>
</dbReference>
<dbReference type="GO" id="GO:0046523">
    <property type="term" value="F:S-methyl-5-thioribose-1-phosphate isomerase activity"/>
    <property type="evidence" value="ECO:0007669"/>
    <property type="project" value="UniProtKB-UniRule"/>
</dbReference>
<evidence type="ECO:0000313" key="5">
    <source>
        <dbReference type="Proteomes" id="UP000576393"/>
    </source>
</evidence>
<dbReference type="InterPro" id="IPR027363">
    <property type="entry name" value="M1Pi_N"/>
</dbReference>
<comment type="function">
    <text evidence="3">Catalyzes the interconversion of methylthioribose-1-phosphate (MTR-1-P) into methylthioribulose-1-phosphate (MTRu-1-P).</text>
</comment>
<dbReference type="NCBIfam" id="TIGR00524">
    <property type="entry name" value="eIF-2B_rel"/>
    <property type="match status" value="1"/>
</dbReference>
<dbReference type="FunFam" id="3.40.50.10470:FF:000006">
    <property type="entry name" value="Methylthioribose-1-phosphate isomerase"/>
    <property type="match status" value="1"/>
</dbReference>
<dbReference type="UniPathway" id="UPA00904">
    <property type="reaction ID" value="UER00874"/>
</dbReference>
<dbReference type="Gene3D" id="1.20.120.420">
    <property type="entry name" value="translation initiation factor eif-2b, domain 1"/>
    <property type="match status" value="1"/>
</dbReference>
<accession>A0A852UNB2</accession>
<keyword evidence="3" id="KW-0486">Methionine biosynthesis</keyword>
<feature type="site" description="Transition state stabilizer" evidence="3">
    <location>
        <position position="143"/>
    </location>
</feature>
<feature type="binding site" evidence="3">
    <location>
        <position position="182"/>
    </location>
    <ligand>
        <name>substrate</name>
    </ligand>
</feature>
<feature type="binding site" evidence="3">
    <location>
        <position position="78"/>
    </location>
    <ligand>
        <name>substrate</name>
    </ligand>
</feature>
<comment type="similarity">
    <text evidence="3">Belongs to the EIF-2B alpha/beta/delta subunits family. MtnA subfamily.</text>
</comment>
<keyword evidence="3" id="KW-0028">Amino-acid biosynthesis</keyword>
<dbReference type="Proteomes" id="UP000576393">
    <property type="component" value="Unassembled WGS sequence"/>
</dbReference>
<dbReference type="PANTHER" id="PTHR43475">
    <property type="entry name" value="METHYLTHIORIBOSE-1-PHOSPHATE ISOMERASE"/>
    <property type="match status" value="1"/>
</dbReference>
<dbReference type="NCBIfam" id="TIGR00512">
    <property type="entry name" value="salvage_mtnA"/>
    <property type="match status" value="1"/>
</dbReference>
<reference evidence="4 5" key="1">
    <citation type="submission" date="2020-07" db="EMBL/GenBank/DDBJ databases">
        <title>Sequencing the genomes of 1000 actinobacteria strains.</title>
        <authorList>
            <person name="Klenk H.-P."/>
        </authorList>
    </citation>
    <scope>NUCLEOTIDE SEQUENCE [LARGE SCALE GENOMIC DNA]</scope>
    <source>
        <strain evidence="4 5">DSM 45763</strain>
    </source>
</reference>
<evidence type="ECO:0000256" key="2">
    <source>
        <dbReference type="ARBA" id="ARBA00052401"/>
    </source>
</evidence>
<dbReference type="PANTHER" id="PTHR43475:SF1">
    <property type="entry name" value="METHYLTHIORIBOSE-1-PHOSPHATE ISOMERASE"/>
    <property type="match status" value="1"/>
</dbReference>
<dbReference type="EC" id="5.3.1.23" evidence="3"/>
<dbReference type="InterPro" id="IPR011559">
    <property type="entry name" value="Initiation_fac_2B_a/b/d"/>
</dbReference>
<dbReference type="Pfam" id="PF01008">
    <property type="entry name" value="IF-2B"/>
    <property type="match status" value="1"/>
</dbReference>
<organism evidence="4 5">
    <name type="scientific">Streptosporangium sandarakinum</name>
    <dbReference type="NCBI Taxonomy" id="1260955"/>
    <lineage>
        <taxon>Bacteria</taxon>
        <taxon>Bacillati</taxon>
        <taxon>Actinomycetota</taxon>
        <taxon>Actinomycetes</taxon>
        <taxon>Streptosporangiales</taxon>
        <taxon>Streptosporangiaceae</taxon>
        <taxon>Streptosporangium</taxon>
    </lineage>
</organism>
<dbReference type="NCBIfam" id="NF004326">
    <property type="entry name" value="PRK05720.1"/>
    <property type="match status" value="1"/>
</dbReference>
<protein>
    <recommendedName>
        <fullName evidence="3">Methylthioribose-1-phosphate isomerase</fullName>
        <shortName evidence="3">M1Pi</shortName>
        <shortName evidence="3">MTR-1-P isomerase</shortName>
        <ecNumber evidence="3">5.3.1.23</ecNumber>
    </recommendedName>
    <alternativeName>
        <fullName evidence="3">S-methyl-5-thioribose-1-phosphate isomerase</fullName>
    </alternativeName>
</protein>
<dbReference type="GO" id="GO:0019509">
    <property type="term" value="P:L-methionine salvage from methylthioadenosine"/>
    <property type="evidence" value="ECO:0007669"/>
    <property type="project" value="UniProtKB-UniRule"/>
</dbReference>
<feature type="binding site" evidence="3">
    <location>
        <begin position="233"/>
        <end position="234"/>
    </location>
    <ligand>
        <name>substrate</name>
    </ligand>
</feature>
<feature type="active site" description="Proton donor" evidence="3">
    <location>
        <position position="223"/>
    </location>
</feature>
<gene>
    <name evidence="3" type="primary">mtnA</name>
    <name evidence="4" type="ORF">HDA43_000611</name>
</gene>
<dbReference type="SUPFAM" id="SSF100950">
    <property type="entry name" value="NagB/RpiA/CoA transferase-like"/>
    <property type="match status" value="1"/>
</dbReference>
<dbReference type="Gene3D" id="3.40.50.10470">
    <property type="entry name" value="Translation initiation factor eif-2b, domain 2"/>
    <property type="match status" value="1"/>
</dbReference>
<feature type="binding site" evidence="3">
    <location>
        <begin position="44"/>
        <end position="46"/>
    </location>
    <ligand>
        <name>substrate</name>
    </ligand>
</feature>
<proteinExistence type="inferred from homology"/>
<evidence type="ECO:0000313" key="4">
    <source>
        <dbReference type="EMBL" id="NYF38452.1"/>
    </source>
</evidence>
<keyword evidence="1 3" id="KW-0413">Isomerase</keyword>
<comment type="pathway">
    <text evidence="3">Amino-acid biosynthesis; L-methionine biosynthesis via salvage pathway; L-methionine from S-methyl-5-thio-alpha-D-ribose 1-phosphate: step 1/6.</text>
</comment>
<dbReference type="InterPro" id="IPR000649">
    <property type="entry name" value="IF-2B-related"/>
</dbReference>